<dbReference type="Proteomes" id="UP000186098">
    <property type="component" value="Unassembled WGS sequence"/>
</dbReference>
<proteinExistence type="predicted"/>
<evidence type="ECO:0000313" key="1">
    <source>
        <dbReference type="EMBL" id="SIS81154.1"/>
    </source>
</evidence>
<dbReference type="OrthoDB" id="7775772at2"/>
<sequence length="64" mass="7166">MTNERACANTPGLPGETLSEIHDCLALALDATERPSGYTRSEREARSYMRTALRRVCKLLEIRA</sequence>
<reference evidence="2" key="1">
    <citation type="submission" date="2017-01" db="EMBL/GenBank/DDBJ databases">
        <authorList>
            <person name="Varghese N."/>
            <person name="Submissions S."/>
        </authorList>
    </citation>
    <scope>NUCLEOTIDE SEQUENCE [LARGE SCALE GENOMIC DNA]</scope>
    <source>
        <strain evidence="2">DSM 18714</strain>
    </source>
</reference>
<dbReference type="RefSeq" id="WP_076366258.1">
    <property type="nucleotide sequence ID" value="NZ_FTOM01000005.1"/>
</dbReference>
<accession>A0A1N7M4Y7</accession>
<name>A0A1N7M4Y7_9RHOB</name>
<evidence type="ECO:0000313" key="2">
    <source>
        <dbReference type="Proteomes" id="UP000186098"/>
    </source>
</evidence>
<dbReference type="AlphaFoldDB" id="A0A1N7M4Y7"/>
<dbReference type="STRING" id="407234.SAMN05421795_105200"/>
<protein>
    <submittedName>
        <fullName evidence="1">Uncharacterized protein</fullName>
    </submittedName>
</protein>
<keyword evidence="2" id="KW-1185">Reference proteome</keyword>
<organism evidence="1 2">
    <name type="scientific">Phaeovulum vinaykumarii</name>
    <dbReference type="NCBI Taxonomy" id="407234"/>
    <lineage>
        <taxon>Bacteria</taxon>
        <taxon>Pseudomonadati</taxon>
        <taxon>Pseudomonadota</taxon>
        <taxon>Alphaproteobacteria</taxon>
        <taxon>Rhodobacterales</taxon>
        <taxon>Paracoccaceae</taxon>
        <taxon>Phaeovulum</taxon>
    </lineage>
</organism>
<gene>
    <name evidence="1" type="ORF">SAMN05421795_105200</name>
</gene>
<dbReference type="EMBL" id="FTOM01000005">
    <property type="protein sequence ID" value="SIS81154.1"/>
    <property type="molecule type" value="Genomic_DNA"/>
</dbReference>